<dbReference type="Gene3D" id="3.30.70.330">
    <property type="match status" value="1"/>
</dbReference>
<feature type="domain" description="RRM" evidence="3">
    <location>
        <begin position="121"/>
        <end position="199"/>
    </location>
</feature>
<dbReference type="CDD" id="cd21546">
    <property type="entry name" value="SPOC_FPA-like"/>
    <property type="match status" value="1"/>
</dbReference>
<keyword evidence="1" id="KW-0694">RNA-binding</keyword>
<dbReference type="InterPro" id="IPR012677">
    <property type="entry name" value="Nucleotide-bd_a/b_plait_sf"/>
</dbReference>
<evidence type="ECO:0000256" key="2">
    <source>
        <dbReference type="SAM" id="MobiDB-lite"/>
    </source>
</evidence>
<feature type="compositionally biased region" description="Low complexity" evidence="2">
    <location>
        <begin position="549"/>
        <end position="605"/>
    </location>
</feature>
<dbReference type="InterPro" id="IPR050907">
    <property type="entry name" value="SRSF"/>
</dbReference>
<dbReference type="PROSITE" id="PS50102">
    <property type="entry name" value="RRM"/>
    <property type="match status" value="1"/>
</dbReference>
<feature type="compositionally biased region" description="Gly residues" evidence="2">
    <location>
        <begin position="79"/>
        <end position="96"/>
    </location>
</feature>
<evidence type="ECO:0000256" key="1">
    <source>
        <dbReference type="PROSITE-ProRule" id="PRU00176"/>
    </source>
</evidence>
<dbReference type="Pfam" id="PF07744">
    <property type="entry name" value="SPOC"/>
    <property type="match status" value="1"/>
</dbReference>
<evidence type="ECO:0000313" key="4">
    <source>
        <dbReference type="EMBL" id="CDI86133.1"/>
    </source>
</evidence>
<dbReference type="CDD" id="cd00590">
    <property type="entry name" value="RRM_SF"/>
    <property type="match status" value="1"/>
</dbReference>
<sequence>MDGSFQAPHGASAGLSGGPPPLPGGPPSVGGLPSGAFPGAANAGGSLPPLLPGLPYPPQALLPGTGGPGIAPSVVGPSPGMGPGSAAGEEGGGPSGGAPSWTLEGRGRAEGAPRQGSTGGRNLYIHNVSKEAREADVRAFFSQCGEVESVALRVNQRVGPNAVYAFVLYKNAEDARRCFETLNGKTFMGRCVRVEYQRGRAGGRNGGADDAGSEAGSEAHAAAAAGGSSNSSRRPNRGKQHTERGGNRSDRDWDRRGRQPMRPMDDERRDGDPRIREWGHEEEAMYRRDGHNGLMLPPQPQPPPQQQQQPPEQSQQQLEVPVAREPLLLFPLLQQHRARQGFPFLKDFSSSPAAAAPAAASGLPAAPAGTGSAGAPCGAGAQWRWTLGRNDRKKVAVTALCLQGEVPLEMQQLQTMLNVSHRSKCEELALKPMDAAVLLQPASPENDAAFNEYVSYFRSKERAGVACLPGGVFLYFVPPGFQVFDKYRYLFPQHLRNSNSDDWALGTLPSLGIYRICCSSVACTQQQPSQVKQQFGVTQSWQQPPPQQPQQQPQQWSPDPLQQPQQQVPPMQQQQQVPPMQQQQQPWQQQQQQPQTWHQQPQQQQSGSSQNSLPDQQQQQEGPAGGISWMQQLSNMAAFLGAKK</sequence>
<feature type="compositionally biased region" description="Polar residues" evidence="2">
    <location>
        <begin position="606"/>
        <end position="615"/>
    </location>
</feature>
<feature type="region of interest" description="Disordered" evidence="2">
    <location>
        <begin position="58"/>
        <end position="122"/>
    </location>
</feature>
<accession>U6H3S8</accession>
<feature type="region of interest" description="Disordered" evidence="2">
    <location>
        <begin position="290"/>
        <end position="319"/>
    </location>
</feature>
<dbReference type="AlphaFoldDB" id="U6H3S8"/>
<dbReference type="EMBL" id="HG694867">
    <property type="protein sequence ID" value="CDI86133.1"/>
    <property type="molecule type" value="Genomic_DNA"/>
</dbReference>
<dbReference type="InterPro" id="IPR000504">
    <property type="entry name" value="RRM_dom"/>
</dbReference>
<feature type="region of interest" description="Disordered" evidence="2">
    <location>
        <begin position="200"/>
        <end position="278"/>
    </location>
</feature>
<feature type="compositionally biased region" description="Basic and acidic residues" evidence="2">
    <location>
        <begin position="240"/>
        <end position="278"/>
    </location>
</feature>
<dbReference type="PANTHER" id="PTHR23147">
    <property type="entry name" value="SERINE/ARGININE RICH SPLICING FACTOR"/>
    <property type="match status" value="1"/>
</dbReference>
<dbReference type="VEuPathDB" id="ToxoDB:EPH_0068790"/>
<evidence type="ECO:0000313" key="5">
    <source>
        <dbReference type="Proteomes" id="UP000018201"/>
    </source>
</evidence>
<name>U6H3S8_9EIME</name>
<dbReference type="OrthoDB" id="639027at2759"/>
<dbReference type="InterPro" id="IPR035979">
    <property type="entry name" value="RBD_domain_sf"/>
</dbReference>
<protein>
    <submittedName>
        <fullName evidence="4">RNA binding motif-containing zinc finger protein, putative</fullName>
    </submittedName>
</protein>
<feature type="region of interest" description="Disordered" evidence="2">
    <location>
        <begin position="1"/>
        <end position="37"/>
    </location>
</feature>
<organism evidence="4 5">
    <name type="scientific">Eimeria praecox</name>
    <dbReference type="NCBI Taxonomy" id="51316"/>
    <lineage>
        <taxon>Eukaryota</taxon>
        <taxon>Sar</taxon>
        <taxon>Alveolata</taxon>
        <taxon>Apicomplexa</taxon>
        <taxon>Conoidasida</taxon>
        <taxon>Coccidia</taxon>
        <taxon>Eucoccidiorida</taxon>
        <taxon>Eimeriorina</taxon>
        <taxon>Eimeriidae</taxon>
        <taxon>Eimeria</taxon>
    </lineage>
</organism>
<gene>
    <name evidence="4" type="ORF">EPH_0068790</name>
</gene>
<reference evidence="4" key="1">
    <citation type="submission" date="2013-10" db="EMBL/GenBank/DDBJ databases">
        <title>Genomic analysis of the causative agents of coccidiosis in chickens.</title>
        <authorList>
            <person name="Reid A.J."/>
            <person name="Blake D."/>
            <person name="Billington K."/>
            <person name="Browne H."/>
            <person name="Dunn M."/>
            <person name="Hung S."/>
            <person name="Kawahara F."/>
            <person name="Miranda-Saavedra D."/>
            <person name="Mourier T."/>
            <person name="Nagra H."/>
            <person name="Otto T.D."/>
            <person name="Rawlings N."/>
            <person name="Sanchez A."/>
            <person name="Sanders M."/>
            <person name="Subramaniam C."/>
            <person name="Tay Y."/>
            <person name="Dear P."/>
            <person name="Doerig C."/>
            <person name="Gruber A."/>
            <person name="Parkinson J."/>
            <person name="Shirley M."/>
            <person name="Wan K.L."/>
            <person name="Berriman M."/>
            <person name="Tomley F."/>
            <person name="Pain A."/>
        </authorList>
    </citation>
    <scope>NUCLEOTIDE SEQUENCE [LARGE SCALE GENOMIC DNA]</scope>
    <source>
        <strain evidence="4">Houghton</strain>
    </source>
</reference>
<dbReference type="GO" id="GO:0003723">
    <property type="term" value="F:RNA binding"/>
    <property type="evidence" value="ECO:0007669"/>
    <property type="project" value="UniProtKB-UniRule"/>
</dbReference>
<evidence type="ECO:0000259" key="3">
    <source>
        <dbReference type="PROSITE" id="PS50102"/>
    </source>
</evidence>
<proteinExistence type="predicted"/>
<dbReference type="InterPro" id="IPR012921">
    <property type="entry name" value="SPOC_C"/>
</dbReference>
<feature type="compositionally biased region" description="Low complexity" evidence="2">
    <location>
        <begin position="208"/>
        <end position="232"/>
    </location>
</feature>
<dbReference type="SMART" id="SM00360">
    <property type="entry name" value="RRM"/>
    <property type="match status" value="1"/>
</dbReference>
<keyword evidence="5" id="KW-1185">Reference proteome</keyword>
<dbReference type="Proteomes" id="UP000018201">
    <property type="component" value="Unassembled WGS sequence"/>
</dbReference>
<dbReference type="Pfam" id="PF00076">
    <property type="entry name" value="RRM_1"/>
    <property type="match status" value="1"/>
</dbReference>
<reference evidence="4" key="2">
    <citation type="submission" date="2013-10" db="EMBL/GenBank/DDBJ databases">
        <authorList>
            <person name="Aslett M."/>
        </authorList>
    </citation>
    <scope>NUCLEOTIDE SEQUENCE [LARGE SCALE GENOMIC DNA]</scope>
    <source>
        <strain evidence="4">Houghton</strain>
    </source>
</reference>
<dbReference type="SUPFAM" id="SSF54928">
    <property type="entry name" value="RNA-binding domain, RBD"/>
    <property type="match status" value="1"/>
</dbReference>
<feature type="compositionally biased region" description="Low complexity" evidence="2">
    <location>
        <begin position="306"/>
        <end position="317"/>
    </location>
</feature>
<feature type="region of interest" description="Disordered" evidence="2">
    <location>
        <begin position="534"/>
        <end position="629"/>
    </location>
</feature>